<dbReference type="RefSeq" id="WP_154417722.1">
    <property type="nucleotide sequence ID" value="NZ_DBFCGB010000248.1"/>
</dbReference>
<proteinExistence type="predicted"/>
<dbReference type="InterPro" id="IPR045584">
    <property type="entry name" value="Pilin-like"/>
</dbReference>
<dbReference type="SUPFAM" id="SSF54523">
    <property type="entry name" value="Pili subunits"/>
    <property type="match status" value="1"/>
</dbReference>
<sequence>MSQKIRFTLIELLVVIAIIGILAGMLLPALAQARETGKRASCISNVKQIALANTQYAGDNGGYSSPYSVGSMGAGTYWCGKYVSGGYDYTDREGFLVPYAGGNGRVFVCPNIKAYENVDVSDITKIQTGGGYGYNGYWLGGYGVGTSKPKMPQPKLSSVRDPSKVIAFGDNGRVLSGGSMGSGFNPASIMYPRVLGSNGASYGDDGSIHFRHARAANLGWVDGHATVENLSHGFLGSSETHKSLLIGFFGTKDEDFYRTDGLREYREVPKQ</sequence>
<dbReference type="GO" id="GO:0015627">
    <property type="term" value="C:type II protein secretion system complex"/>
    <property type="evidence" value="ECO:0007669"/>
    <property type="project" value="InterPro"/>
</dbReference>
<organism evidence="2 3">
    <name type="scientific">Victivallis lenta</name>
    <dbReference type="NCBI Taxonomy" id="2606640"/>
    <lineage>
        <taxon>Bacteria</taxon>
        <taxon>Pseudomonadati</taxon>
        <taxon>Lentisphaerota</taxon>
        <taxon>Lentisphaeria</taxon>
        <taxon>Victivallales</taxon>
        <taxon>Victivallaceae</taxon>
        <taxon>Victivallis</taxon>
    </lineage>
</organism>
<dbReference type="EMBL" id="VUNS01000006">
    <property type="protein sequence ID" value="MST96929.1"/>
    <property type="molecule type" value="Genomic_DNA"/>
</dbReference>
<reference evidence="2 3" key="1">
    <citation type="submission" date="2019-08" db="EMBL/GenBank/DDBJ databases">
        <title>In-depth cultivation of the pig gut microbiome towards novel bacterial diversity and tailored functional studies.</title>
        <authorList>
            <person name="Wylensek D."/>
            <person name="Hitch T.C.A."/>
            <person name="Clavel T."/>
        </authorList>
    </citation>
    <scope>NUCLEOTIDE SEQUENCE [LARGE SCALE GENOMIC DNA]</scope>
    <source>
        <strain evidence="2 3">BBE-744-WT-12</strain>
    </source>
</reference>
<dbReference type="InterPro" id="IPR000983">
    <property type="entry name" value="Bac_GSPG_pilin"/>
</dbReference>
<dbReference type="Gene3D" id="3.30.700.10">
    <property type="entry name" value="Glycoprotein, Type 4 Pilin"/>
    <property type="match status" value="1"/>
</dbReference>
<dbReference type="InterPro" id="IPR012902">
    <property type="entry name" value="N_methyl_site"/>
</dbReference>
<accession>A0A844G3E9</accession>
<gene>
    <name evidence="2" type="ORF">FYJ85_07690</name>
</gene>
<dbReference type="Pfam" id="PF07963">
    <property type="entry name" value="N_methyl"/>
    <property type="match status" value="1"/>
</dbReference>
<dbReference type="GO" id="GO:0015628">
    <property type="term" value="P:protein secretion by the type II secretion system"/>
    <property type="evidence" value="ECO:0007669"/>
    <property type="project" value="InterPro"/>
</dbReference>
<dbReference type="PRINTS" id="PR00813">
    <property type="entry name" value="BCTERIALGSPG"/>
</dbReference>
<protein>
    <submittedName>
        <fullName evidence="2">Type II secretion system protein</fullName>
    </submittedName>
</protein>
<evidence type="ECO:0000256" key="1">
    <source>
        <dbReference type="ARBA" id="ARBA00022481"/>
    </source>
</evidence>
<evidence type="ECO:0000313" key="3">
    <source>
        <dbReference type="Proteomes" id="UP000435649"/>
    </source>
</evidence>
<name>A0A844G3E9_9BACT</name>
<comment type="caution">
    <text evidence="2">The sequence shown here is derived from an EMBL/GenBank/DDBJ whole genome shotgun (WGS) entry which is preliminary data.</text>
</comment>
<dbReference type="PANTHER" id="PTHR30093:SF2">
    <property type="entry name" value="TYPE II SECRETION SYSTEM PROTEIN H"/>
    <property type="match status" value="1"/>
</dbReference>
<dbReference type="NCBIfam" id="TIGR02532">
    <property type="entry name" value="IV_pilin_GFxxxE"/>
    <property type="match status" value="1"/>
</dbReference>
<keyword evidence="3" id="KW-1185">Reference proteome</keyword>
<evidence type="ECO:0000313" key="2">
    <source>
        <dbReference type="EMBL" id="MST96929.1"/>
    </source>
</evidence>
<keyword evidence="1" id="KW-0488">Methylation</keyword>
<dbReference type="PANTHER" id="PTHR30093">
    <property type="entry name" value="GENERAL SECRETION PATHWAY PROTEIN G"/>
    <property type="match status" value="1"/>
</dbReference>
<dbReference type="AlphaFoldDB" id="A0A844G3E9"/>
<dbReference type="Proteomes" id="UP000435649">
    <property type="component" value="Unassembled WGS sequence"/>
</dbReference>